<sequence length="346" mass="37750">MVRSARPRNVSLSTANALELCWRPRGGDAPLPDDQLPPTAQLPTRLEKKDLYRLFVTRSNLRRLARDGHEGWDTEDPQLADALPADGEEAIAPLQRRSCGVVGSGGDLAGAGLGKDIDHAGDVLRVNQAPTLGYERNVGSTTAFRLINNLWTKKYAALHEKCRGEAPQLRHPECAPPPKPGSPPPKGGADAALPLERDVTLLVTRADGDDFQRLAAYLRDHRPDVTLRLLSSRAVSATRNTWVVPWKHLLNETGAPEALAAVIEGREAPSSGLVGVFLLLQLCASLTVFGFAGLNDSNRYHYFKTPRNYMNRAHSFSGERALVRALSRDGALVFVHGNDQAVKSWV</sequence>
<reference evidence="16" key="1">
    <citation type="submission" date="2020-10" db="EMBL/GenBank/DDBJ databases">
        <title>Unveiling of a novel bifunctional photoreceptor, Dualchrome1, isolated from a cosmopolitan green alga.</title>
        <authorList>
            <person name="Suzuki S."/>
            <person name="Kawachi M."/>
        </authorList>
    </citation>
    <scope>NUCLEOTIDE SEQUENCE</scope>
    <source>
        <strain evidence="16">NIES 2893</strain>
    </source>
</reference>
<keyword evidence="9 15" id="KW-0472">Membrane</keyword>
<keyword evidence="5 15" id="KW-0812">Transmembrane</keyword>
<evidence type="ECO:0000256" key="2">
    <source>
        <dbReference type="ARBA" id="ARBA00006003"/>
    </source>
</evidence>
<comment type="catalytic activity">
    <reaction evidence="12">
        <text>a beta-D-galactoside + CMP-N-acetyl-beta-neuraminate = an N-acetyl-alpha-neuraminyl-(2-&gt;6)-beta-D-galactosyl derivative + CMP + H(+)</text>
        <dbReference type="Rhea" id="RHEA:52104"/>
        <dbReference type="ChEBI" id="CHEBI:15378"/>
        <dbReference type="ChEBI" id="CHEBI:28034"/>
        <dbReference type="ChEBI" id="CHEBI:57812"/>
        <dbReference type="ChEBI" id="CHEBI:60377"/>
        <dbReference type="ChEBI" id="CHEBI:136398"/>
        <dbReference type="EC" id="2.4.3.1"/>
    </reaction>
</comment>
<keyword evidence="7 15" id="KW-1133">Transmembrane helix</keyword>
<feature type="region of interest" description="Disordered" evidence="14">
    <location>
        <begin position="167"/>
        <end position="191"/>
    </location>
</feature>
<evidence type="ECO:0000256" key="3">
    <source>
        <dbReference type="ARBA" id="ARBA00022676"/>
    </source>
</evidence>
<feature type="compositionally biased region" description="Pro residues" evidence="14">
    <location>
        <begin position="174"/>
        <end position="186"/>
    </location>
</feature>
<protein>
    <recommendedName>
        <fullName evidence="13">beta-galactoside alpha-(2,6)-sialyltransferase</fullName>
        <ecNumber evidence="13">2.4.3.1</ecNumber>
    </recommendedName>
</protein>
<keyword evidence="10" id="KW-1015">Disulfide bond</keyword>
<organism evidence="16 17">
    <name type="scientific">Pycnococcus provasolii</name>
    <dbReference type="NCBI Taxonomy" id="41880"/>
    <lineage>
        <taxon>Eukaryota</taxon>
        <taxon>Viridiplantae</taxon>
        <taxon>Chlorophyta</taxon>
        <taxon>Pseudoscourfieldiophyceae</taxon>
        <taxon>Pseudoscourfieldiales</taxon>
        <taxon>Pycnococcaceae</taxon>
        <taxon>Pycnococcus</taxon>
    </lineage>
</organism>
<keyword evidence="11" id="KW-0325">Glycoprotein</keyword>
<comment type="subcellular location">
    <subcellularLocation>
        <location evidence="1">Golgi apparatus</location>
        <location evidence="1">Golgi stack membrane</location>
        <topology evidence="1">Single-pass type II membrane protein</topology>
    </subcellularLocation>
</comment>
<evidence type="ECO:0000256" key="14">
    <source>
        <dbReference type="SAM" id="MobiDB-lite"/>
    </source>
</evidence>
<keyword evidence="17" id="KW-1185">Reference proteome</keyword>
<dbReference type="Pfam" id="PF00777">
    <property type="entry name" value="Glyco_transf_29"/>
    <property type="match status" value="2"/>
</dbReference>
<evidence type="ECO:0000256" key="8">
    <source>
        <dbReference type="ARBA" id="ARBA00023034"/>
    </source>
</evidence>
<evidence type="ECO:0000256" key="11">
    <source>
        <dbReference type="ARBA" id="ARBA00023180"/>
    </source>
</evidence>
<keyword evidence="3 16" id="KW-0328">Glycosyltransferase</keyword>
<comment type="caution">
    <text evidence="16">The sequence shown here is derived from an EMBL/GenBank/DDBJ whole genome shotgun (WGS) entry which is preliminary data.</text>
</comment>
<gene>
    <name evidence="16" type="ORF">PPROV_000328500</name>
</gene>
<evidence type="ECO:0000256" key="7">
    <source>
        <dbReference type="ARBA" id="ARBA00022989"/>
    </source>
</evidence>
<name>A0A830HFX1_9CHLO</name>
<feature type="transmembrane region" description="Helical" evidence="15">
    <location>
        <begin position="273"/>
        <end position="294"/>
    </location>
</feature>
<dbReference type="EC" id="2.4.3.1" evidence="13"/>
<dbReference type="InterPro" id="IPR001675">
    <property type="entry name" value="Glyco_trans_29"/>
</dbReference>
<dbReference type="GO" id="GO:0003835">
    <property type="term" value="F:beta-galactoside alpha-2,6-sialyltransferase activity"/>
    <property type="evidence" value="ECO:0007669"/>
    <property type="project" value="UniProtKB-EC"/>
</dbReference>
<evidence type="ECO:0000313" key="17">
    <source>
        <dbReference type="Proteomes" id="UP000660262"/>
    </source>
</evidence>
<evidence type="ECO:0000256" key="10">
    <source>
        <dbReference type="ARBA" id="ARBA00023157"/>
    </source>
</evidence>
<dbReference type="Proteomes" id="UP000660262">
    <property type="component" value="Unassembled WGS sequence"/>
</dbReference>
<keyword evidence="6" id="KW-0735">Signal-anchor</keyword>
<keyword evidence="8" id="KW-0333">Golgi apparatus</keyword>
<evidence type="ECO:0000256" key="12">
    <source>
        <dbReference type="ARBA" id="ARBA00034249"/>
    </source>
</evidence>
<dbReference type="EMBL" id="BNJQ01000008">
    <property type="protein sequence ID" value="GHP04531.1"/>
    <property type="molecule type" value="Genomic_DNA"/>
</dbReference>
<keyword evidence="4 16" id="KW-0808">Transferase</keyword>
<evidence type="ECO:0000256" key="6">
    <source>
        <dbReference type="ARBA" id="ARBA00022968"/>
    </source>
</evidence>
<dbReference type="PANTHER" id="PTHR46059">
    <property type="entry name" value="BETA-GALACTOSIDE ALPHA-2,6-SIALYLTRANSFERASE"/>
    <property type="match status" value="1"/>
</dbReference>
<evidence type="ECO:0000256" key="13">
    <source>
        <dbReference type="ARBA" id="ARBA00034329"/>
    </source>
</evidence>
<dbReference type="OrthoDB" id="10264956at2759"/>
<evidence type="ECO:0000256" key="1">
    <source>
        <dbReference type="ARBA" id="ARBA00004447"/>
    </source>
</evidence>
<evidence type="ECO:0000256" key="5">
    <source>
        <dbReference type="ARBA" id="ARBA00022692"/>
    </source>
</evidence>
<evidence type="ECO:0000256" key="9">
    <source>
        <dbReference type="ARBA" id="ARBA00023136"/>
    </source>
</evidence>
<comment type="similarity">
    <text evidence="2">Belongs to the glycosyltransferase 29 family.</text>
</comment>
<dbReference type="InterPro" id="IPR038578">
    <property type="entry name" value="GT29-like_sf"/>
</dbReference>
<proteinExistence type="inferred from homology"/>
<dbReference type="GO" id="GO:0032580">
    <property type="term" value="C:Golgi cisterna membrane"/>
    <property type="evidence" value="ECO:0007669"/>
    <property type="project" value="UniProtKB-SubCell"/>
</dbReference>
<dbReference type="AlphaFoldDB" id="A0A830HFX1"/>
<accession>A0A830HFX1</accession>
<evidence type="ECO:0000256" key="4">
    <source>
        <dbReference type="ARBA" id="ARBA00022679"/>
    </source>
</evidence>
<dbReference type="PANTHER" id="PTHR46059:SF1">
    <property type="entry name" value="BETA-GALACTOSIDE ALPHA-2,6-SIALYLTRANSFERASE"/>
    <property type="match status" value="1"/>
</dbReference>
<evidence type="ECO:0000313" key="16">
    <source>
        <dbReference type="EMBL" id="GHP04531.1"/>
    </source>
</evidence>
<dbReference type="Gene3D" id="3.90.1480.20">
    <property type="entry name" value="Glycosyl transferase family 29"/>
    <property type="match status" value="1"/>
</dbReference>
<dbReference type="GO" id="GO:0097503">
    <property type="term" value="P:sialylation"/>
    <property type="evidence" value="ECO:0007669"/>
    <property type="project" value="TreeGrafter"/>
</dbReference>
<evidence type="ECO:0000256" key="15">
    <source>
        <dbReference type="SAM" id="Phobius"/>
    </source>
</evidence>